<keyword evidence="2" id="KW-0820">tRNA-binding</keyword>
<dbReference type="GO" id="GO:0016740">
    <property type="term" value="F:transferase activity"/>
    <property type="evidence" value="ECO:0007669"/>
    <property type="project" value="UniProtKB-KW"/>
</dbReference>
<protein>
    <recommendedName>
        <fullName evidence="2">tRNA(Met) cytidine acetate ligase</fullName>
        <ecNumber evidence="2">6.3.4.-</ecNumber>
    </recommendedName>
</protein>
<reference evidence="3 4" key="1">
    <citation type="submission" date="2020-08" db="EMBL/GenBank/DDBJ databases">
        <title>Genome public.</title>
        <authorList>
            <person name="Liu C."/>
            <person name="Sun Q."/>
        </authorList>
    </citation>
    <scope>NUCLEOTIDE SEQUENCE [LARGE SCALE GENOMIC DNA]</scope>
    <source>
        <strain evidence="3 4">NSJ-10</strain>
    </source>
</reference>
<dbReference type="SUPFAM" id="SSF52374">
    <property type="entry name" value="Nucleotidylyl transferase"/>
    <property type="match status" value="1"/>
</dbReference>
<name>A0A8I0AJC6_9FIRM</name>
<feature type="binding site" evidence="2">
    <location>
        <begin position="187"/>
        <end position="188"/>
    </location>
    <ligand>
        <name>ATP</name>
        <dbReference type="ChEBI" id="CHEBI:30616"/>
    </ligand>
</feature>
<keyword evidence="1 2" id="KW-0819">tRNA processing</keyword>
<comment type="similarity">
    <text evidence="2">Belongs to the TmcAL family.</text>
</comment>
<dbReference type="PANTHER" id="PTHR37825">
    <property type="entry name" value="TRNA(MET) CYTIDINE ACETATE LIGASE"/>
    <property type="match status" value="1"/>
</dbReference>
<feature type="binding site" evidence="2">
    <location>
        <position position="162"/>
    </location>
    <ligand>
        <name>ATP</name>
        <dbReference type="ChEBI" id="CHEBI:30616"/>
    </ligand>
</feature>
<organism evidence="3 4">
    <name type="scientific">Coprococcus hominis</name>
    <name type="common">ex Liu et al. 2022</name>
    <dbReference type="NCBI Taxonomy" id="2763039"/>
    <lineage>
        <taxon>Bacteria</taxon>
        <taxon>Bacillati</taxon>
        <taxon>Bacillota</taxon>
        <taxon>Clostridia</taxon>
        <taxon>Lachnospirales</taxon>
        <taxon>Lachnospiraceae</taxon>
        <taxon>Coprococcus</taxon>
    </lineage>
</organism>
<dbReference type="InterPro" id="IPR008513">
    <property type="entry name" value="tRNA(Met)_cyd_acetate_ligase"/>
</dbReference>
<dbReference type="Gene3D" id="3.40.50.620">
    <property type="entry name" value="HUPs"/>
    <property type="match status" value="1"/>
</dbReference>
<keyword evidence="2" id="KW-0436">Ligase</keyword>
<dbReference type="GO" id="GO:0005524">
    <property type="term" value="F:ATP binding"/>
    <property type="evidence" value="ECO:0007669"/>
    <property type="project" value="UniProtKB-KW"/>
</dbReference>
<keyword evidence="4" id="KW-1185">Reference proteome</keyword>
<keyword evidence="2" id="KW-0694">RNA-binding</keyword>
<comment type="caution">
    <text evidence="3">The sequence shown here is derived from an EMBL/GenBank/DDBJ whole genome shotgun (WGS) entry which is preliminary data.</text>
</comment>
<dbReference type="GO" id="GO:0005737">
    <property type="term" value="C:cytoplasm"/>
    <property type="evidence" value="ECO:0007669"/>
    <property type="project" value="UniProtKB-SubCell"/>
</dbReference>
<dbReference type="Pfam" id="PF05636">
    <property type="entry name" value="HIGH_NTase1"/>
    <property type="match status" value="1"/>
</dbReference>
<sequence>MLTAGIITEYNPFHNGHRYQIEQTRSELDCSHIISVMSGNFLQRGLPAVCNKFMRAEMAVASGVDAVFELPVVYATASAKDFAYAGVDLLNKLNTVDYLVFGAECDDLSLLESVAEILIDEPASFSACLKKNLSEGMSYPSARADAIKSCCPAGADLLKEPNNILAVEYLSALKKTHSSIKPYVIKRISTGYNSNDITGSICSASAIRHLLQETCPTHITESDALFKTFYQVLPTASADLLKTDYLHTYPIFEDHLTSILQYCLIMQNDAPDTVDMTEELYNKLKKTKLLQSYAAIAESLKSKDLTQTRINRALLHFILGIRKNTMSMYKESGWNHYGHILALNRSGSDVIRQIKRNSDLPVFTKPADGIRFLSDTGRLLFEQDIKATRLYNTAVYAAYKTELPDDFTARLPVRS</sequence>
<dbReference type="EC" id="6.3.4.-" evidence="2"/>
<feature type="binding site" evidence="2">
    <location>
        <begin position="7"/>
        <end position="20"/>
    </location>
    <ligand>
        <name>ATP</name>
        <dbReference type="ChEBI" id="CHEBI:30616"/>
    </ligand>
</feature>
<dbReference type="GO" id="GO:0000049">
    <property type="term" value="F:tRNA binding"/>
    <property type="evidence" value="ECO:0007669"/>
    <property type="project" value="UniProtKB-KW"/>
</dbReference>
<dbReference type="HAMAP" id="MF_01539">
    <property type="entry name" value="TmcAL"/>
    <property type="match status" value="1"/>
</dbReference>
<evidence type="ECO:0000313" key="4">
    <source>
        <dbReference type="Proteomes" id="UP000615234"/>
    </source>
</evidence>
<keyword evidence="3" id="KW-0808">Transferase</keyword>
<dbReference type="InterPro" id="IPR014729">
    <property type="entry name" value="Rossmann-like_a/b/a_fold"/>
</dbReference>
<dbReference type="RefSeq" id="WP_186847563.1">
    <property type="nucleotide sequence ID" value="NZ_JACOOX010000003.1"/>
</dbReference>
<dbReference type="GO" id="GO:0006400">
    <property type="term" value="P:tRNA modification"/>
    <property type="evidence" value="ECO:0007669"/>
    <property type="project" value="UniProtKB-UniRule"/>
</dbReference>
<feature type="binding site" evidence="2">
    <location>
        <position position="102"/>
    </location>
    <ligand>
        <name>ATP</name>
        <dbReference type="ChEBI" id="CHEBI:30616"/>
    </ligand>
</feature>
<dbReference type="Proteomes" id="UP000615234">
    <property type="component" value="Unassembled WGS sequence"/>
</dbReference>
<comment type="catalytic activity">
    <reaction evidence="2">
        <text>cytidine(34) in elongator tRNA(Met) + acetate + ATP = N(4)-acetylcytidine(34) in elongator tRNA(Met) + AMP + diphosphate</text>
        <dbReference type="Rhea" id="RHEA:58144"/>
        <dbReference type="Rhea" id="RHEA-COMP:10693"/>
        <dbReference type="Rhea" id="RHEA-COMP:10694"/>
        <dbReference type="ChEBI" id="CHEBI:30089"/>
        <dbReference type="ChEBI" id="CHEBI:30616"/>
        <dbReference type="ChEBI" id="CHEBI:33019"/>
        <dbReference type="ChEBI" id="CHEBI:74900"/>
        <dbReference type="ChEBI" id="CHEBI:82748"/>
        <dbReference type="ChEBI" id="CHEBI:456215"/>
    </reaction>
</comment>
<keyword evidence="2" id="KW-0067">ATP-binding</keyword>
<dbReference type="GO" id="GO:0016879">
    <property type="term" value="F:ligase activity, forming carbon-nitrogen bonds"/>
    <property type="evidence" value="ECO:0007669"/>
    <property type="project" value="UniProtKB-UniRule"/>
</dbReference>
<dbReference type="PANTHER" id="PTHR37825:SF1">
    <property type="entry name" value="TRNA(MET) CYTIDINE ACETATE LIGASE"/>
    <property type="match status" value="1"/>
</dbReference>
<proteinExistence type="inferred from homology"/>
<dbReference type="AlphaFoldDB" id="A0A8I0AJC6"/>
<evidence type="ECO:0000313" key="3">
    <source>
        <dbReference type="EMBL" id="MBC5662537.1"/>
    </source>
</evidence>
<keyword evidence="2" id="KW-0547">Nucleotide-binding</keyword>
<dbReference type="EMBL" id="JACOOX010000003">
    <property type="protein sequence ID" value="MBC5662537.1"/>
    <property type="molecule type" value="Genomic_DNA"/>
</dbReference>
<evidence type="ECO:0000256" key="1">
    <source>
        <dbReference type="ARBA" id="ARBA00022694"/>
    </source>
</evidence>
<keyword evidence="2" id="KW-0963">Cytoplasm</keyword>
<comment type="subcellular location">
    <subcellularLocation>
        <location evidence="2">Cytoplasm</location>
    </subcellularLocation>
</comment>
<comment type="function">
    <text evidence="2">Catalyzes the formation of N(4)-acetylcytidine (ac(4)C) at the wobble position of elongator tRNA(Met), using acetate and ATP as substrates. First activates an acetate ion to form acetyladenylate (Ac-AMP) and then transfers the acetyl group to tRNA to form ac(4)C34.</text>
</comment>
<accession>A0A8I0AJC6</accession>
<evidence type="ECO:0000256" key="2">
    <source>
        <dbReference type="HAMAP-Rule" id="MF_01539"/>
    </source>
</evidence>
<gene>
    <name evidence="2" type="primary">tmcAL</name>
    <name evidence="3" type="ORF">H8S09_06445</name>
</gene>